<accession>A0AAN8JG70</accession>
<protein>
    <submittedName>
        <fullName evidence="1">Uncharacterized protein</fullName>
    </submittedName>
</protein>
<name>A0AAN8JG70_PATCE</name>
<comment type="caution">
    <text evidence="1">The sequence shown here is derived from an EMBL/GenBank/DDBJ whole genome shotgun (WGS) entry which is preliminary data.</text>
</comment>
<dbReference type="AlphaFoldDB" id="A0AAN8JG70"/>
<proteinExistence type="predicted"/>
<dbReference type="Proteomes" id="UP001347796">
    <property type="component" value="Unassembled WGS sequence"/>
</dbReference>
<sequence length="122" mass="14157">MKALIAEAGGRFAAINNRVPGPEPKAIMNLVKQIMQINNGQYYSQHLYSQAVMARKGQPTLVENDQFKHVKDLRIPEMLREQTRRQDTKGNNPLSIATPANNAWYWSIPITYIYDIYDFFRR</sequence>
<keyword evidence="2" id="KW-1185">Reference proteome</keyword>
<dbReference type="EMBL" id="JAZGQO010000010">
    <property type="protein sequence ID" value="KAK6174890.1"/>
    <property type="molecule type" value="Genomic_DNA"/>
</dbReference>
<evidence type="ECO:0000313" key="1">
    <source>
        <dbReference type="EMBL" id="KAK6174890.1"/>
    </source>
</evidence>
<reference evidence="1 2" key="1">
    <citation type="submission" date="2024-01" db="EMBL/GenBank/DDBJ databases">
        <title>The genome of the rayed Mediterranean limpet Patella caerulea (Linnaeus, 1758).</title>
        <authorList>
            <person name="Anh-Thu Weber A."/>
            <person name="Halstead-Nussloch G."/>
        </authorList>
    </citation>
    <scope>NUCLEOTIDE SEQUENCE [LARGE SCALE GENOMIC DNA]</scope>
    <source>
        <strain evidence="1">AATW-2023a</strain>
        <tissue evidence="1">Whole specimen</tissue>
    </source>
</reference>
<gene>
    <name evidence="1" type="ORF">SNE40_013453</name>
</gene>
<organism evidence="1 2">
    <name type="scientific">Patella caerulea</name>
    <name type="common">Rayed Mediterranean limpet</name>
    <dbReference type="NCBI Taxonomy" id="87958"/>
    <lineage>
        <taxon>Eukaryota</taxon>
        <taxon>Metazoa</taxon>
        <taxon>Spiralia</taxon>
        <taxon>Lophotrochozoa</taxon>
        <taxon>Mollusca</taxon>
        <taxon>Gastropoda</taxon>
        <taxon>Patellogastropoda</taxon>
        <taxon>Patelloidea</taxon>
        <taxon>Patellidae</taxon>
        <taxon>Patella</taxon>
    </lineage>
</organism>
<evidence type="ECO:0000313" key="2">
    <source>
        <dbReference type="Proteomes" id="UP001347796"/>
    </source>
</evidence>